<organism evidence="2 3">
    <name type="scientific">Kocuria palustris PEL</name>
    <dbReference type="NCBI Taxonomy" id="1236550"/>
    <lineage>
        <taxon>Bacteria</taxon>
        <taxon>Bacillati</taxon>
        <taxon>Actinomycetota</taxon>
        <taxon>Actinomycetes</taxon>
        <taxon>Micrococcales</taxon>
        <taxon>Micrococcaceae</taxon>
        <taxon>Kocuria</taxon>
    </lineage>
</organism>
<keyword evidence="1" id="KW-1133">Transmembrane helix</keyword>
<proteinExistence type="predicted"/>
<protein>
    <recommendedName>
        <fullName evidence="4">DUF3093 domain-containing protein</fullName>
    </recommendedName>
</protein>
<evidence type="ECO:0000313" key="3">
    <source>
        <dbReference type="Proteomes" id="UP000009877"/>
    </source>
</evidence>
<reference evidence="2 3" key="1">
    <citation type="journal article" date="2014" name="Genome Announc.">
        <title>Draft Genome Sequence of Kocuria palustris PEL.</title>
        <authorList>
            <person name="Sharma G."/>
            <person name="Khatri I."/>
            <person name="Subramanian S."/>
        </authorList>
    </citation>
    <scope>NUCLEOTIDE SEQUENCE [LARGE SCALE GENOMIC DNA]</scope>
    <source>
        <strain evidence="2 3">PEL</strain>
    </source>
</reference>
<keyword evidence="3" id="KW-1185">Reference proteome</keyword>
<feature type="transmembrane region" description="Helical" evidence="1">
    <location>
        <begin position="16"/>
        <end position="34"/>
    </location>
</feature>
<evidence type="ECO:0000313" key="2">
    <source>
        <dbReference type="EMBL" id="EME36480.1"/>
    </source>
</evidence>
<evidence type="ECO:0008006" key="4">
    <source>
        <dbReference type="Google" id="ProtNLM"/>
    </source>
</evidence>
<dbReference type="Proteomes" id="UP000009877">
    <property type="component" value="Unassembled WGS sequence"/>
</dbReference>
<evidence type="ECO:0000256" key="1">
    <source>
        <dbReference type="SAM" id="Phobius"/>
    </source>
</evidence>
<keyword evidence="1" id="KW-0472">Membrane</keyword>
<dbReference type="Pfam" id="PF11292">
    <property type="entry name" value="DUF3093"/>
    <property type="match status" value="1"/>
</dbReference>
<keyword evidence="1" id="KW-0812">Transmembrane</keyword>
<dbReference type="RefSeq" id="WP_006214888.1">
    <property type="nucleotide sequence ID" value="NZ_ANHZ02000014.1"/>
</dbReference>
<sequence>MTDDEVLYREKLNPAWWMWLLFLGLAGSVVIALAPIATWLGILGGVIALILAPVIVYSRASSIVVTEDLLRVGRASIERRFVGEVEAFTDPDDVRRVRGPELDARAYMNFSASASGMCRIEIIDPVDPTPYWLTATRHPHELAQALVG</sequence>
<dbReference type="STRING" id="71999.KPaMU14_06985"/>
<comment type="caution">
    <text evidence="2">The sequence shown here is derived from an EMBL/GenBank/DDBJ whole genome shotgun (WGS) entry which is preliminary data.</text>
</comment>
<accession>M2YD84</accession>
<dbReference type="EMBL" id="ANHZ02000014">
    <property type="protein sequence ID" value="EME36480.1"/>
    <property type="molecule type" value="Genomic_DNA"/>
</dbReference>
<dbReference type="AlphaFoldDB" id="M2YD84"/>
<dbReference type="InterPro" id="IPR021443">
    <property type="entry name" value="DUF3093"/>
</dbReference>
<feature type="transmembrane region" description="Helical" evidence="1">
    <location>
        <begin position="39"/>
        <end position="57"/>
    </location>
</feature>
<gene>
    <name evidence="2" type="ORF">C884_00467</name>
</gene>
<name>M2YD84_9MICC</name>